<name>A0A023B7F1_GRENI</name>
<dbReference type="EMBL" id="AFNH02000528">
    <property type="protein sequence ID" value="EZG67239.1"/>
    <property type="molecule type" value="Genomic_DNA"/>
</dbReference>
<feature type="region of interest" description="Disordered" evidence="1">
    <location>
        <begin position="69"/>
        <end position="104"/>
    </location>
</feature>
<dbReference type="AlphaFoldDB" id="A0A023B7F1"/>
<dbReference type="Proteomes" id="UP000019763">
    <property type="component" value="Unassembled WGS sequence"/>
</dbReference>
<evidence type="ECO:0000313" key="3">
    <source>
        <dbReference type="Proteomes" id="UP000019763"/>
    </source>
</evidence>
<dbReference type="GeneID" id="22912569"/>
<accession>A0A023B7F1</accession>
<keyword evidence="3" id="KW-1185">Reference proteome</keyword>
<organism evidence="2 3">
    <name type="scientific">Gregarina niphandrodes</name>
    <name type="common">Septate eugregarine</name>
    <dbReference type="NCBI Taxonomy" id="110365"/>
    <lineage>
        <taxon>Eukaryota</taxon>
        <taxon>Sar</taxon>
        <taxon>Alveolata</taxon>
        <taxon>Apicomplexa</taxon>
        <taxon>Conoidasida</taxon>
        <taxon>Gregarinasina</taxon>
        <taxon>Eugregarinorida</taxon>
        <taxon>Gregarinidae</taxon>
        <taxon>Gregarina</taxon>
    </lineage>
</organism>
<reference evidence="2" key="1">
    <citation type="submission" date="2013-12" db="EMBL/GenBank/DDBJ databases">
        <authorList>
            <person name="Omoto C.K."/>
            <person name="Sibley D."/>
            <person name="Venepally P."/>
            <person name="Hadjithomas M."/>
            <person name="Karamycheva S."/>
            <person name="Brunk B."/>
            <person name="Roos D."/>
            <person name="Caler E."/>
            <person name="Lorenzi H."/>
        </authorList>
    </citation>
    <scope>NUCLEOTIDE SEQUENCE</scope>
</reference>
<feature type="compositionally biased region" description="Polar residues" evidence="1">
    <location>
        <begin position="80"/>
        <end position="95"/>
    </location>
</feature>
<evidence type="ECO:0000313" key="2">
    <source>
        <dbReference type="EMBL" id="EZG67239.1"/>
    </source>
</evidence>
<proteinExistence type="predicted"/>
<evidence type="ECO:0000256" key="1">
    <source>
        <dbReference type="SAM" id="MobiDB-lite"/>
    </source>
</evidence>
<gene>
    <name evidence="2" type="ORF">GNI_070250</name>
</gene>
<comment type="caution">
    <text evidence="2">The sequence shown here is derived from an EMBL/GenBank/DDBJ whole genome shotgun (WGS) entry which is preliminary data.</text>
</comment>
<protein>
    <submittedName>
        <fullName evidence="2">Uncharacterized protein</fullName>
    </submittedName>
</protein>
<dbReference type="VEuPathDB" id="CryptoDB:GNI_070250"/>
<sequence length="138" mass="14737">MLLAILAGERAAKKANPTTRTAHRVSVPLTGRVQPISDAPIPQALAQHLEHKGLTKQITHDISRNMASKPAKQAFETRQKTGGTQLVNATDSTVGVNPMSPGLEGTGTLIASPPQPRNNNFTIPINTQPLSNQDSLYN</sequence>
<dbReference type="RefSeq" id="XP_011130284.1">
    <property type="nucleotide sequence ID" value="XM_011131982.1"/>
</dbReference>